<protein>
    <submittedName>
        <fullName evidence="1">Uncharacterized protein</fullName>
    </submittedName>
</protein>
<proteinExistence type="predicted"/>
<evidence type="ECO:0000313" key="2">
    <source>
        <dbReference type="Proteomes" id="UP000224003"/>
    </source>
</evidence>
<dbReference type="RefSeq" id="WP_098517364.1">
    <property type="nucleotide sequence ID" value="NZ_NUVX01000065.1"/>
</dbReference>
<sequence length="63" mass="7457">MTRKRFIKLAMSQGCSKRVAVWAANYCRITYGSYEKAWDELYGCISGRFEGYINMDLKIYENR</sequence>
<dbReference type="AlphaFoldDB" id="A0A9X6WI70"/>
<dbReference type="EMBL" id="NUVX01000065">
    <property type="protein sequence ID" value="PFJ32326.1"/>
    <property type="molecule type" value="Genomic_DNA"/>
</dbReference>
<gene>
    <name evidence="1" type="ORF">COJ15_29085</name>
</gene>
<comment type="caution">
    <text evidence="1">The sequence shown here is derived from an EMBL/GenBank/DDBJ whole genome shotgun (WGS) entry which is preliminary data.</text>
</comment>
<dbReference type="Proteomes" id="UP000224003">
    <property type="component" value="Unassembled WGS sequence"/>
</dbReference>
<reference evidence="1 2" key="1">
    <citation type="submission" date="2017-09" db="EMBL/GenBank/DDBJ databases">
        <title>Large-scale bioinformatics analysis of Bacillus genomes uncovers conserved roles of natural products in bacterial physiology.</title>
        <authorList>
            <consortium name="Agbiome Team Llc"/>
            <person name="Bleich R.M."/>
            <person name="Grubbs K.J."/>
            <person name="Santa Maria K.C."/>
            <person name="Allen S.E."/>
            <person name="Farag S."/>
            <person name="Shank E.A."/>
            <person name="Bowers A."/>
        </authorList>
    </citation>
    <scope>NUCLEOTIDE SEQUENCE [LARGE SCALE GENOMIC DNA]</scope>
    <source>
        <strain evidence="1 2">AFS085496</strain>
    </source>
</reference>
<organism evidence="1 2">
    <name type="scientific">Bacillus thuringiensis</name>
    <dbReference type="NCBI Taxonomy" id="1428"/>
    <lineage>
        <taxon>Bacteria</taxon>
        <taxon>Bacillati</taxon>
        <taxon>Bacillota</taxon>
        <taxon>Bacilli</taxon>
        <taxon>Bacillales</taxon>
        <taxon>Bacillaceae</taxon>
        <taxon>Bacillus</taxon>
        <taxon>Bacillus cereus group</taxon>
    </lineage>
</organism>
<name>A0A9X6WI70_BACTU</name>
<accession>A0A9X6WI70</accession>
<evidence type="ECO:0000313" key="1">
    <source>
        <dbReference type="EMBL" id="PFJ32326.1"/>
    </source>
</evidence>